<dbReference type="SUPFAM" id="SSF46785">
    <property type="entry name" value="Winged helix' DNA-binding domain"/>
    <property type="match status" value="1"/>
</dbReference>
<dbReference type="EMBL" id="BMLW01000020">
    <property type="protein sequence ID" value="GGP16563.1"/>
    <property type="molecule type" value="Genomic_DNA"/>
</dbReference>
<dbReference type="InterPro" id="IPR052509">
    <property type="entry name" value="Metal_resp_DNA-bind_regulator"/>
</dbReference>
<dbReference type="InterPro" id="IPR005149">
    <property type="entry name" value="Tscrpt_reg_PadR_N"/>
</dbReference>
<dbReference type="RefSeq" id="WP_188738115.1">
    <property type="nucleotide sequence ID" value="NZ_BMLW01000020.1"/>
</dbReference>
<dbReference type="Proteomes" id="UP000641206">
    <property type="component" value="Unassembled WGS sequence"/>
</dbReference>
<organism evidence="2 3">
    <name type="scientific">Oceanobacillus neutriphilus</name>
    <dbReference type="NCBI Taxonomy" id="531815"/>
    <lineage>
        <taxon>Bacteria</taxon>
        <taxon>Bacillati</taxon>
        <taxon>Bacillota</taxon>
        <taxon>Bacilli</taxon>
        <taxon>Bacillales</taxon>
        <taxon>Bacillaceae</taxon>
        <taxon>Oceanobacillus</taxon>
    </lineage>
</organism>
<dbReference type="Gene3D" id="1.10.10.10">
    <property type="entry name" value="Winged helix-like DNA-binding domain superfamily/Winged helix DNA-binding domain"/>
    <property type="match status" value="1"/>
</dbReference>
<feature type="domain" description="Transcription regulator PadR N-terminal" evidence="1">
    <location>
        <begin position="19"/>
        <end position="91"/>
    </location>
</feature>
<dbReference type="PANTHER" id="PTHR33169:SF25">
    <property type="entry name" value="DNA-BINDING PROTEIN YIZB-RELATED"/>
    <property type="match status" value="1"/>
</dbReference>
<keyword evidence="2" id="KW-0238">DNA-binding</keyword>
<reference evidence="3" key="1">
    <citation type="journal article" date="2019" name="Int. J. Syst. Evol. Microbiol.">
        <title>The Global Catalogue of Microorganisms (GCM) 10K type strain sequencing project: providing services to taxonomists for standard genome sequencing and annotation.</title>
        <authorList>
            <consortium name="The Broad Institute Genomics Platform"/>
            <consortium name="The Broad Institute Genome Sequencing Center for Infectious Disease"/>
            <person name="Wu L."/>
            <person name="Ma J."/>
        </authorList>
    </citation>
    <scope>NUCLEOTIDE SEQUENCE [LARGE SCALE GENOMIC DNA]</scope>
    <source>
        <strain evidence="3">CGMCC 1.7693</strain>
    </source>
</reference>
<dbReference type="Pfam" id="PF03551">
    <property type="entry name" value="PadR"/>
    <property type="match status" value="1"/>
</dbReference>
<keyword evidence="3" id="KW-1185">Reference proteome</keyword>
<evidence type="ECO:0000313" key="3">
    <source>
        <dbReference type="Proteomes" id="UP000641206"/>
    </source>
</evidence>
<gene>
    <name evidence="2" type="primary">yizB</name>
    <name evidence="2" type="ORF">GCM10011346_49030</name>
</gene>
<evidence type="ECO:0000259" key="1">
    <source>
        <dbReference type="Pfam" id="PF03551"/>
    </source>
</evidence>
<dbReference type="PANTHER" id="PTHR33169">
    <property type="entry name" value="PADR-FAMILY TRANSCRIPTIONAL REGULATOR"/>
    <property type="match status" value="1"/>
</dbReference>
<accession>A0ABQ2P2J3</accession>
<name>A0ABQ2P2J3_9BACI</name>
<evidence type="ECO:0000313" key="2">
    <source>
        <dbReference type="EMBL" id="GGP16563.1"/>
    </source>
</evidence>
<comment type="caution">
    <text evidence="2">The sequence shown here is derived from an EMBL/GenBank/DDBJ whole genome shotgun (WGS) entry which is preliminary data.</text>
</comment>
<dbReference type="GO" id="GO:0003677">
    <property type="term" value="F:DNA binding"/>
    <property type="evidence" value="ECO:0007669"/>
    <property type="project" value="UniProtKB-KW"/>
</dbReference>
<sequence length="110" mass="12840">METDKWQLQFKKGIIELMIMLLIKERAYYGYELTVALKDTMYLGLSDGAIYPILKRLEKSGWTYSHWDTPEDGPRRRYYHLTEAGAAALEKRLEVFHYSADMIQSIKGGD</sequence>
<dbReference type="InterPro" id="IPR036388">
    <property type="entry name" value="WH-like_DNA-bd_sf"/>
</dbReference>
<dbReference type="InterPro" id="IPR036390">
    <property type="entry name" value="WH_DNA-bd_sf"/>
</dbReference>
<protein>
    <submittedName>
        <fullName evidence="2">DNA-binding protein YizB</fullName>
    </submittedName>
</protein>
<proteinExistence type="predicted"/>